<dbReference type="STRING" id="656914.SAMN00017405_0303"/>
<dbReference type="PANTHER" id="PTHR30012">
    <property type="entry name" value="GENERAL SECRETION PATHWAY PROTEIN"/>
    <property type="match status" value="1"/>
</dbReference>
<keyword evidence="6 9" id="KW-0812">Transmembrane</keyword>
<evidence type="ECO:0000256" key="2">
    <source>
        <dbReference type="ARBA" id="ARBA00005745"/>
    </source>
</evidence>
<dbReference type="PRINTS" id="PR00812">
    <property type="entry name" value="BCTERIALGSPF"/>
</dbReference>
<dbReference type="InterPro" id="IPR001992">
    <property type="entry name" value="T2SS_GspF/T4SS_PilC_CS"/>
</dbReference>
<dbReference type="EMBL" id="FWWT01000022">
    <property type="protein sequence ID" value="SMB94959.1"/>
    <property type="molecule type" value="Genomic_DNA"/>
</dbReference>
<sequence length="403" mass="45592">MPTFKYKAINKNGEKIQDNYTAKTKVEVLTMLRQNNYQPISIEEIIEGQHTLSLNFMNKVKTKDISIFCRQFYTMLNAGITVLNCLDTLKTQTENKKLRSVINQIYEDVQKGLTFSESIRKYNDTFPDLLINMVEAGEVSGTLDIIMERMAVHFEKENKINNKVKGAMMYPLILSIVSILVVVFLLIFIMPTFVGMFEGSGVELPLPTRILLSISETIQTYWYILVAFLIALVFLVKRYITTDKGHFFVDHLKFKIPVLKDLTQKVVTSRFTRTLSTLLTSGIPLIQALEIVAKIVGNVVAEKGILNAKEEVRKGVDLATPIKQIGIFPPMLDNMIHIGEESGALDDVLEKTANFYDDEVETSLQKMTTLLEPLMIILMALVIGAIVIAMVLPMFKMMETVNT</sequence>
<dbReference type="FunFam" id="1.20.81.30:FF:000001">
    <property type="entry name" value="Type II secretion system protein F"/>
    <property type="match status" value="2"/>
</dbReference>
<name>A0A1W1VNL6_DESTI</name>
<keyword evidence="5" id="KW-0997">Cell inner membrane</keyword>
<accession>A0A1W1VNL6</accession>
<keyword evidence="13" id="KW-1185">Reference proteome</keyword>
<evidence type="ECO:0000256" key="3">
    <source>
        <dbReference type="ARBA" id="ARBA00022448"/>
    </source>
</evidence>
<dbReference type="GO" id="GO:0005886">
    <property type="term" value="C:plasma membrane"/>
    <property type="evidence" value="ECO:0007669"/>
    <property type="project" value="UniProtKB-SubCell"/>
</dbReference>
<dbReference type="PANTHER" id="PTHR30012:SF0">
    <property type="entry name" value="TYPE II SECRETION SYSTEM PROTEIN F-RELATED"/>
    <property type="match status" value="1"/>
</dbReference>
<evidence type="ECO:0000313" key="13">
    <source>
        <dbReference type="Proteomes" id="UP000192731"/>
    </source>
</evidence>
<dbReference type="RefSeq" id="WP_084054114.1">
    <property type="nucleotide sequence ID" value="NZ_FWWT01000022.1"/>
</dbReference>
<evidence type="ECO:0000256" key="5">
    <source>
        <dbReference type="ARBA" id="ARBA00022519"/>
    </source>
</evidence>
<keyword evidence="8 10" id="KW-0472">Membrane</keyword>
<evidence type="ECO:0000256" key="1">
    <source>
        <dbReference type="ARBA" id="ARBA00004429"/>
    </source>
</evidence>
<feature type="transmembrane region" description="Helical" evidence="10">
    <location>
        <begin position="217"/>
        <end position="236"/>
    </location>
</feature>
<proteinExistence type="inferred from homology"/>
<feature type="domain" description="Type II secretion system protein GspF" evidence="11">
    <location>
        <begin position="271"/>
        <end position="393"/>
    </location>
</feature>
<dbReference type="OrthoDB" id="9805682at2"/>
<keyword evidence="4" id="KW-1003">Cell membrane</keyword>
<dbReference type="Pfam" id="PF00482">
    <property type="entry name" value="T2SSF"/>
    <property type="match status" value="2"/>
</dbReference>
<keyword evidence="3 9" id="KW-0813">Transport</keyword>
<gene>
    <name evidence="12" type="ORF">SAMN00017405_0303</name>
</gene>
<comment type="subcellular location">
    <subcellularLocation>
        <location evidence="1">Cell inner membrane</location>
        <topology evidence="1">Multi-pass membrane protein</topology>
    </subcellularLocation>
    <subcellularLocation>
        <location evidence="9">Cell membrane</location>
        <topology evidence="9">Multi-pass membrane protein</topology>
    </subcellularLocation>
</comment>
<comment type="similarity">
    <text evidence="2 9">Belongs to the GSP F family.</text>
</comment>
<dbReference type="GO" id="GO:0009306">
    <property type="term" value="P:protein secretion"/>
    <property type="evidence" value="ECO:0007669"/>
    <property type="project" value="InterPro"/>
</dbReference>
<evidence type="ECO:0000256" key="9">
    <source>
        <dbReference type="RuleBase" id="RU003923"/>
    </source>
</evidence>
<keyword evidence="7 10" id="KW-1133">Transmembrane helix</keyword>
<protein>
    <submittedName>
        <fullName evidence="12">Type IV pilus assembly protein PilC</fullName>
    </submittedName>
</protein>
<evidence type="ECO:0000259" key="11">
    <source>
        <dbReference type="Pfam" id="PF00482"/>
    </source>
</evidence>
<dbReference type="AlphaFoldDB" id="A0A1W1VNL6"/>
<organism evidence="12 13">
    <name type="scientific">Desulfonispora thiosulfatigenes DSM 11270</name>
    <dbReference type="NCBI Taxonomy" id="656914"/>
    <lineage>
        <taxon>Bacteria</taxon>
        <taxon>Bacillati</taxon>
        <taxon>Bacillota</taxon>
        <taxon>Clostridia</taxon>
        <taxon>Eubacteriales</taxon>
        <taxon>Peptococcaceae</taxon>
        <taxon>Desulfonispora</taxon>
    </lineage>
</organism>
<reference evidence="12 13" key="1">
    <citation type="submission" date="2017-04" db="EMBL/GenBank/DDBJ databases">
        <authorList>
            <person name="Afonso C.L."/>
            <person name="Miller P.J."/>
            <person name="Scott M.A."/>
            <person name="Spackman E."/>
            <person name="Goraichik I."/>
            <person name="Dimitrov K.M."/>
            <person name="Suarez D.L."/>
            <person name="Swayne D.E."/>
        </authorList>
    </citation>
    <scope>NUCLEOTIDE SEQUENCE [LARGE SCALE GENOMIC DNA]</scope>
    <source>
        <strain evidence="12 13">DSM 11270</strain>
    </source>
</reference>
<dbReference type="Proteomes" id="UP000192731">
    <property type="component" value="Unassembled WGS sequence"/>
</dbReference>
<evidence type="ECO:0000256" key="4">
    <source>
        <dbReference type="ARBA" id="ARBA00022475"/>
    </source>
</evidence>
<dbReference type="PROSITE" id="PS00874">
    <property type="entry name" value="T2SP_F"/>
    <property type="match status" value="1"/>
</dbReference>
<dbReference type="Gene3D" id="1.20.81.30">
    <property type="entry name" value="Type II secretion system (T2SS), domain F"/>
    <property type="match status" value="2"/>
</dbReference>
<feature type="transmembrane region" description="Helical" evidence="10">
    <location>
        <begin position="172"/>
        <end position="197"/>
    </location>
</feature>
<evidence type="ECO:0000313" key="12">
    <source>
        <dbReference type="EMBL" id="SMB94959.1"/>
    </source>
</evidence>
<dbReference type="InterPro" id="IPR018076">
    <property type="entry name" value="T2SS_GspF_dom"/>
</dbReference>
<feature type="domain" description="Type II secretion system protein GspF" evidence="11">
    <location>
        <begin position="68"/>
        <end position="191"/>
    </location>
</feature>
<evidence type="ECO:0000256" key="7">
    <source>
        <dbReference type="ARBA" id="ARBA00022989"/>
    </source>
</evidence>
<evidence type="ECO:0000256" key="6">
    <source>
        <dbReference type="ARBA" id="ARBA00022692"/>
    </source>
</evidence>
<feature type="transmembrane region" description="Helical" evidence="10">
    <location>
        <begin position="374"/>
        <end position="395"/>
    </location>
</feature>
<evidence type="ECO:0000256" key="8">
    <source>
        <dbReference type="ARBA" id="ARBA00023136"/>
    </source>
</evidence>
<dbReference type="InterPro" id="IPR042094">
    <property type="entry name" value="T2SS_GspF_sf"/>
</dbReference>
<dbReference type="InterPro" id="IPR003004">
    <property type="entry name" value="GspF/PilC"/>
</dbReference>
<evidence type="ECO:0000256" key="10">
    <source>
        <dbReference type="SAM" id="Phobius"/>
    </source>
</evidence>